<dbReference type="OrthoDB" id="270167at2759"/>
<dbReference type="EMBL" id="UYRV01130131">
    <property type="protein sequence ID" value="VDN36803.1"/>
    <property type="molecule type" value="Genomic_DNA"/>
</dbReference>
<proteinExistence type="predicted"/>
<name>A0A3P7NI77_CYLGO</name>
<evidence type="ECO:0000259" key="3">
    <source>
        <dbReference type="PROSITE" id="PS50206"/>
    </source>
</evidence>
<reference evidence="4 5" key="1">
    <citation type="submission" date="2018-11" db="EMBL/GenBank/DDBJ databases">
        <authorList>
            <consortium name="Pathogen Informatics"/>
        </authorList>
    </citation>
    <scope>NUCLEOTIDE SEQUENCE [LARGE SCALE GENOMIC DNA]</scope>
</reference>
<keyword evidence="1" id="KW-0808">Transferase</keyword>
<dbReference type="InterPro" id="IPR045078">
    <property type="entry name" value="TST/MPST-like"/>
</dbReference>
<dbReference type="InterPro" id="IPR001763">
    <property type="entry name" value="Rhodanese-like_dom"/>
</dbReference>
<dbReference type="PANTHER" id="PTHR11364">
    <property type="entry name" value="THIOSULFATE SULFERTANSFERASE"/>
    <property type="match status" value="1"/>
</dbReference>
<dbReference type="GO" id="GO:0005739">
    <property type="term" value="C:mitochondrion"/>
    <property type="evidence" value="ECO:0007669"/>
    <property type="project" value="TreeGrafter"/>
</dbReference>
<evidence type="ECO:0000313" key="5">
    <source>
        <dbReference type="Proteomes" id="UP000271889"/>
    </source>
</evidence>
<dbReference type="CDD" id="cd01448">
    <property type="entry name" value="TST_Repeat_1"/>
    <property type="match status" value="1"/>
</dbReference>
<dbReference type="InterPro" id="IPR036873">
    <property type="entry name" value="Rhodanese-like_dom_sf"/>
</dbReference>
<accession>A0A3P7NI77</accession>
<protein>
    <recommendedName>
        <fullName evidence="3">Rhodanese domain-containing protein</fullName>
    </recommendedName>
</protein>
<gene>
    <name evidence="4" type="ORF">CGOC_LOCUS13311</name>
</gene>
<evidence type="ECO:0000313" key="4">
    <source>
        <dbReference type="EMBL" id="VDN36803.1"/>
    </source>
</evidence>
<dbReference type="Proteomes" id="UP000271889">
    <property type="component" value="Unassembled WGS sequence"/>
</dbReference>
<evidence type="ECO:0000256" key="2">
    <source>
        <dbReference type="ARBA" id="ARBA00022737"/>
    </source>
</evidence>
<organism evidence="4 5">
    <name type="scientific">Cylicostephanus goldi</name>
    <name type="common">Nematode worm</name>
    <dbReference type="NCBI Taxonomy" id="71465"/>
    <lineage>
        <taxon>Eukaryota</taxon>
        <taxon>Metazoa</taxon>
        <taxon>Ecdysozoa</taxon>
        <taxon>Nematoda</taxon>
        <taxon>Chromadorea</taxon>
        <taxon>Rhabditida</taxon>
        <taxon>Rhabditina</taxon>
        <taxon>Rhabditomorpha</taxon>
        <taxon>Strongyloidea</taxon>
        <taxon>Strongylidae</taxon>
        <taxon>Cylicostephanus</taxon>
    </lineage>
</organism>
<dbReference type="AlphaFoldDB" id="A0A3P7NI77"/>
<dbReference type="SUPFAM" id="SSF52821">
    <property type="entry name" value="Rhodanese/Cell cycle control phosphatase"/>
    <property type="match status" value="1"/>
</dbReference>
<dbReference type="GO" id="GO:0004792">
    <property type="term" value="F:thiosulfate-cyanide sulfurtransferase activity"/>
    <property type="evidence" value="ECO:0007669"/>
    <property type="project" value="TreeGrafter"/>
</dbReference>
<evidence type="ECO:0000256" key="1">
    <source>
        <dbReference type="ARBA" id="ARBA00022679"/>
    </source>
</evidence>
<feature type="domain" description="Rhodanese" evidence="3">
    <location>
        <begin position="22"/>
        <end position="90"/>
    </location>
</feature>
<dbReference type="Gene3D" id="3.40.250.10">
    <property type="entry name" value="Rhodanese-like domain"/>
    <property type="match status" value="1"/>
</dbReference>
<dbReference type="PANTHER" id="PTHR11364:SF27">
    <property type="entry name" value="SULFURTRANSFERASE"/>
    <property type="match status" value="1"/>
</dbReference>
<keyword evidence="2" id="KW-0677">Repeat</keyword>
<dbReference type="Pfam" id="PF00581">
    <property type="entry name" value="Rhodanese"/>
    <property type="match status" value="1"/>
</dbReference>
<sequence>MHRTNQPPLTTQNLRYIVFDLHPPEQFDKYIRSLGVNAEDHVVIYAREAFAGMLWASRVWWTFKLYGHEKVSILSGGLNAWKEAGKSVTDVVPDVEVGWLFLPV</sequence>
<keyword evidence="5" id="KW-1185">Reference proteome</keyword>
<dbReference type="PROSITE" id="PS50206">
    <property type="entry name" value="RHODANESE_3"/>
    <property type="match status" value="1"/>
</dbReference>